<dbReference type="Proteomes" id="UP000199034">
    <property type="component" value="Unassembled WGS sequence"/>
</dbReference>
<gene>
    <name evidence="3" type="ORF">SAMN05421872_10886</name>
</gene>
<dbReference type="AlphaFoldDB" id="A0A1G6UTB1"/>
<accession>A0A1G6UTB1</accession>
<dbReference type="EMBL" id="FMZM01000008">
    <property type="protein sequence ID" value="SDD44660.1"/>
    <property type="molecule type" value="Genomic_DNA"/>
</dbReference>
<feature type="chain" id="PRO_5038410875" description="Lipoprotein" evidence="2">
    <location>
        <begin position="21"/>
        <end position="327"/>
    </location>
</feature>
<organism evidence="3 4">
    <name type="scientific">Nocardioides lianchengensis</name>
    <dbReference type="NCBI Taxonomy" id="1045774"/>
    <lineage>
        <taxon>Bacteria</taxon>
        <taxon>Bacillati</taxon>
        <taxon>Actinomycetota</taxon>
        <taxon>Actinomycetes</taxon>
        <taxon>Propionibacteriales</taxon>
        <taxon>Nocardioidaceae</taxon>
        <taxon>Nocardioides</taxon>
    </lineage>
</organism>
<evidence type="ECO:0000256" key="2">
    <source>
        <dbReference type="SAM" id="SignalP"/>
    </source>
</evidence>
<evidence type="ECO:0008006" key="5">
    <source>
        <dbReference type="Google" id="ProtNLM"/>
    </source>
</evidence>
<evidence type="ECO:0000256" key="1">
    <source>
        <dbReference type="SAM" id="MobiDB-lite"/>
    </source>
</evidence>
<dbReference type="STRING" id="1045774.SAMN05421872_10886"/>
<reference evidence="3 4" key="1">
    <citation type="submission" date="2016-10" db="EMBL/GenBank/DDBJ databases">
        <authorList>
            <person name="de Groot N.N."/>
        </authorList>
    </citation>
    <scope>NUCLEOTIDE SEQUENCE [LARGE SCALE GENOMIC DNA]</scope>
    <source>
        <strain evidence="3 4">CGMCC 4.6858</strain>
    </source>
</reference>
<evidence type="ECO:0000313" key="3">
    <source>
        <dbReference type="EMBL" id="SDD44660.1"/>
    </source>
</evidence>
<feature type="signal peptide" evidence="2">
    <location>
        <begin position="1"/>
        <end position="20"/>
    </location>
</feature>
<evidence type="ECO:0000313" key="4">
    <source>
        <dbReference type="Proteomes" id="UP000199034"/>
    </source>
</evidence>
<keyword evidence="2" id="KW-0732">Signal</keyword>
<keyword evidence="4" id="KW-1185">Reference proteome</keyword>
<dbReference type="RefSeq" id="WP_170867083.1">
    <property type="nucleotide sequence ID" value="NZ_FMZM01000008.1"/>
</dbReference>
<feature type="region of interest" description="Disordered" evidence="1">
    <location>
        <begin position="24"/>
        <end position="64"/>
    </location>
</feature>
<protein>
    <recommendedName>
        <fullName evidence="5">Lipoprotein</fullName>
    </recommendedName>
</protein>
<name>A0A1G6UTB1_9ACTN</name>
<dbReference type="PROSITE" id="PS51257">
    <property type="entry name" value="PROKAR_LIPOPROTEIN"/>
    <property type="match status" value="1"/>
</dbReference>
<proteinExistence type="predicted"/>
<sequence>MVRRLAAAGAVMALLAGCSALEGSGAARQPAPDGSDLSDRRFTSRPAATPTADPRLAEPAGPTAARRALRRALRDLYDARYGEFQTLVRLDDPRGRTIEYEHRGTYDLVALRAAYTSSFRIGGDGMELQVRSTDTDAWFAVTALTGNEQPDRTCWIHPDTDVVREVTGLDLPVAPGVGLPPQVAGLLTAEVTQLNGYGSLVGSTDLYTAAGLLGGGVQRALGIPFDSLARVPAEFYLTGDRITSWSVDYEDLVTAADEAGYLTRRMRRQARSAWPPGQSSHLLTELFRVGEPWTYRSPPRRRTIEMSAVDSFESAMRSCTGLGQSRA</sequence>